<sequence>MSTSLHGHRNDAMDILGRSELTRARCQTLLYLPLLSACSWSPMLITSALGCGFTAIHLPSLRTCSPATCWSMSRMVSALGSVCAGSPYVRSGAGHLG</sequence>
<accession>A0A0A9DM40</accession>
<protein>
    <submittedName>
        <fullName evidence="1">Uncharacterized protein</fullName>
    </submittedName>
</protein>
<organism evidence="1">
    <name type="scientific">Arundo donax</name>
    <name type="common">Giant reed</name>
    <name type="synonym">Donax arundinaceus</name>
    <dbReference type="NCBI Taxonomy" id="35708"/>
    <lineage>
        <taxon>Eukaryota</taxon>
        <taxon>Viridiplantae</taxon>
        <taxon>Streptophyta</taxon>
        <taxon>Embryophyta</taxon>
        <taxon>Tracheophyta</taxon>
        <taxon>Spermatophyta</taxon>
        <taxon>Magnoliopsida</taxon>
        <taxon>Liliopsida</taxon>
        <taxon>Poales</taxon>
        <taxon>Poaceae</taxon>
        <taxon>PACMAD clade</taxon>
        <taxon>Arundinoideae</taxon>
        <taxon>Arundineae</taxon>
        <taxon>Arundo</taxon>
    </lineage>
</organism>
<reference evidence="1" key="2">
    <citation type="journal article" date="2015" name="Data Brief">
        <title>Shoot transcriptome of the giant reed, Arundo donax.</title>
        <authorList>
            <person name="Barrero R.A."/>
            <person name="Guerrero F.D."/>
            <person name="Moolhuijzen P."/>
            <person name="Goolsby J.A."/>
            <person name="Tidwell J."/>
            <person name="Bellgard S.E."/>
            <person name="Bellgard M.I."/>
        </authorList>
    </citation>
    <scope>NUCLEOTIDE SEQUENCE</scope>
    <source>
        <tissue evidence="1">Shoot tissue taken approximately 20 cm above the soil surface</tissue>
    </source>
</reference>
<evidence type="ECO:0000313" key="1">
    <source>
        <dbReference type="EMBL" id="JAD86720.1"/>
    </source>
</evidence>
<dbReference type="EMBL" id="GBRH01211175">
    <property type="protein sequence ID" value="JAD86720.1"/>
    <property type="molecule type" value="Transcribed_RNA"/>
</dbReference>
<reference evidence="1" key="1">
    <citation type="submission" date="2014-09" db="EMBL/GenBank/DDBJ databases">
        <authorList>
            <person name="Magalhaes I.L.F."/>
            <person name="Oliveira U."/>
            <person name="Santos F.R."/>
            <person name="Vidigal T.H.D.A."/>
            <person name="Brescovit A.D."/>
            <person name="Santos A.J."/>
        </authorList>
    </citation>
    <scope>NUCLEOTIDE SEQUENCE</scope>
    <source>
        <tissue evidence="1">Shoot tissue taken approximately 20 cm above the soil surface</tissue>
    </source>
</reference>
<dbReference type="AlphaFoldDB" id="A0A0A9DM40"/>
<proteinExistence type="predicted"/>
<name>A0A0A9DM40_ARUDO</name>